<dbReference type="EMBL" id="JASCTH010000018">
    <property type="protein sequence ID" value="MDI6102222.1"/>
    <property type="molecule type" value="Genomic_DNA"/>
</dbReference>
<dbReference type="RefSeq" id="WP_282763241.1">
    <property type="nucleotide sequence ID" value="NZ_JASCTH010000018.1"/>
</dbReference>
<name>A0ABT6WR57_9ACTN</name>
<reference evidence="1 2" key="1">
    <citation type="submission" date="2023-05" db="EMBL/GenBank/DDBJ databases">
        <title>Actinoplanes sp. NEAU-A12 genome sequencing.</title>
        <authorList>
            <person name="Wang Z.-S."/>
        </authorList>
    </citation>
    <scope>NUCLEOTIDE SEQUENCE [LARGE SCALE GENOMIC DNA]</scope>
    <source>
        <strain evidence="1 2">NEAU-A12</strain>
    </source>
</reference>
<protein>
    <submittedName>
        <fullName evidence="1">Uncharacterized protein</fullName>
    </submittedName>
</protein>
<proteinExistence type="predicted"/>
<comment type="caution">
    <text evidence="1">The sequence shown here is derived from an EMBL/GenBank/DDBJ whole genome shotgun (WGS) entry which is preliminary data.</text>
</comment>
<accession>A0ABT6WR57</accession>
<dbReference type="Proteomes" id="UP001241758">
    <property type="component" value="Unassembled WGS sequence"/>
</dbReference>
<evidence type="ECO:0000313" key="1">
    <source>
        <dbReference type="EMBL" id="MDI6102222.1"/>
    </source>
</evidence>
<organism evidence="1 2">
    <name type="scientific">Actinoplanes sandaracinus</name>
    <dbReference type="NCBI Taxonomy" id="3045177"/>
    <lineage>
        <taxon>Bacteria</taxon>
        <taxon>Bacillati</taxon>
        <taxon>Actinomycetota</taxon>
        <taxon>Actinomycetes</taxon>
        <taxon>Micromonosporales</taxon>
        <taxon>Micromonosporaceae</taxon>
        <taxon>Actinoplanes</taxon>
    </lineage>
</organism>
<sequence>MSLQVPVSPSAVDVPPPIGSAAWDRELVGLGIDRATVDRELRLAVEDAVDGGTAEPDGHDVYLNDASPETAAVLVLFHQEHPSYSALMYLRFVWNDGDGRLRDWIVRQYAAMLVHGPRPVAESGEYGLAIDYFEAYQDAPGVLAALLTQVPAAHWGGILRAAGPLAWPVKRDLFQAAAEMPALHAPLARGMADSFYGIYGDIDAPEAAELLGRITIADDQVRAHLIEATTQPMLMRSGSAIVVTDARWTYPDSFLLEMTVTSGLRRWSSRSELVVDGQPVGRIAHWSFPFRHETEHLVLPGRTLHKAQLHRIAGSPDDAADLVDRELELWPAGLRAYLAQRHGHTAEA</sequence>
<keyword evidence="2" id="KW-1185">Reference proteome</keyword>
<gene>
    <name evidence="1" type="ORF">QLQ12_26750</name>
</gene>
<evidence type="ECO:0000313" key="2">
    <source>
        <dbReference type="Proteomes" id="UP001241758"/>
    </source>
</evidence>